<dbReference type="PANTHER" id="PTHR34448:SF1">
    <property type="entry name" value="BLL6088 PROTEIN"/>
    <property type="match status" value="1"/>
</dbReference>
<keyword evidence="1" id="KW-0479">Metal-binding</keyword>
<reference evidence="2" key="1">
    <citation type="submission" date="2020-10" db="EMBL/GenBank/DDBJ databases">
        <authorList>
            <person name="Kadnikov V."/>
            <person name="Beletsky A.V."/>
            <person name="Mardanov A.V."/>
            <person name="Karnachuk O.V."/>
            <person name="Ravin N.V."/>
        </authorList>
    </citation>
    <scope>NUCLEOTIDE SEQUENCE</scope>
    <source>
        <strain evidence="2">Bu02</strain>
    </source>
</reference>
<protein>
    <submittedName>
        <fullName evidence="2">Aminopeptidase</fullName>
    </submittedName>
</protein>
<dbReference type="Pfam" id="PF26233">
    <property type="entry name" value="NicX"/>
    <property type="match status" value="1"/>
</dbReference>
<organism evidence="2">
    <name type="scientific">Candidatus Fermentithermobacillus carboniphilus</name>
    <dbReference type="NCBI Taxonomy" id="3085328"/>
    <lineage>
        <taxon>Bacteria</taxon>
        <taxon>Bacillati</taxon>
        <taxon>Bacillota</taxon>
        <taxon>Candidatus Fermentithermobacillia</taxon>
        <taxon>Candidatus Fermentithermobacillales</taxon>
        <taxon>Candidatus Fermentithermobacillaceae</taxon>
        <taxon>Candidatus Fermentithermobacillus</taxon>
    </lineage>
</organism>
<sequence length="343" mass="37005">MDILKLAPTATRVVRDILALKKGERVLIITDPERPHSITQALAFAAVSCGAQPVVMIMPRLAIGGMEPPPEVAAAMKVSTAIINQSTISLTHTDATREALKAGARIANLRNLDEDMMLHGGVAADYEKVKDLSERIARILSKTETAELTTPEGTHLVMSLKGRPGFAQTGFATQPGQFSGLPDGEATIAPVEDTTEGVVVDPYLADDLGLIDRPFKFEVKRGRIVNIEGKTAAERLRRLIEEHGKDADRFASQLAIGTNDACRLTDNTREVTKKLGTCHLAIGDNKTLAGTVTTSMHMDIVFLNPTLLLDGKPILKDGRLLLEEFERDAEGSAPAQDLEVSKV</sequence>
<evidence type="ECO:0000256" key="1">
    <source>
        <dbReference type="ARBA" id="ARBA00022723"/>
    </source>
</evidence>
<keyword evidence="2" id="KW-0378">Hydrolase</keyword>
<reference evidence="2" key="2">
    <citation type="journal article" date="2023" name="Biology">
        <title>Prokaryotic Life Associated with Coal-Fire Gas Vents Revealed by Metagenomics.</title>
        <authorList>
            <person name="Kadnikov V.V."/>
            <person name="Mardanov A.V."/>
            <person name="Beletsky A.V."/>
            <person name="Karnachuk O.V."/>
            <person name="Ravin N.V."/>
        </authorList>
    </citation>
    <scope>NUCLEOTIDE SEQUENCE</scope>
    <source>
        <strain evidence="2">Bu02</strain>
    </source>
</reference>
<dbReference type="PANTHER" id="PTHR34448">
    <property type="entry name" value="AMINOPEPTIDASE"/>
    <property type="match status" value="1"/>
</dbReference>
<name>A0AAT9LBP8_9FIRM</name>
<evidence type="ECO:0000313" key="2">
    <source>
        <dbReference type="EMBL" id="QUL98198.1"/>
    </source>
</evidence>
<dbReference type="GO" id="GO:0046872">
    <property type="term" value="F:metal ion binding"/>
    <property type="evidence" value="ECO:0007669"/>
    <property type="project" value="UniProtKB-KW"/>
</dbReference>
<keyword evidence="2" id="KW-0645">Protease</keyword>
<dbReference type="KEGG" id="fcz:IMF26_09170"/>
<keyword evidence="2" id="KW-0031">Aminopeptidase</keyword>
<dbReference type="GO" id="GO:0004177">
    <property type="term" value="F:aminopeptidase activity"/>
    <property type="evidence" value="ECO:0007669"/>
    <property type="project" value="UniProtKB-KW"/>
</dbReference>
<dbReference type="InterPro" id="IPR058739">
    <property type="entry name" value="NicX"/>
</dbReference>
<gene>
    <name evidence="2" type="ORF">IMF26_09170</name>
</gene>
<dbReference type="EMBL" id="CP062796">
    <property type="protein sequence ID" value="QUL98198.1"/>
    <property type="molecule type" value="Genomic_DNA"/>
</dbReference>
<dbReference type="InterPro" id="IPR052170">
    <property type="entry name" value="M29_Exopeptidase"/>
</dbReference>
<dbReference type="SUPFAM" id="SSF144052">
    <property type="entry name" value="Thermophilic metalloprotease-like"/>
    <property type="match status" value="1"/>
</dbReference>
<proteinExistence type="predicted"/>
<dbReference type="AlphaFoldDB" id="A0AAT9LBP8"/>
<accession>A0AAT9LBP8</accession>
<dbReference type="GO" id="GO:0006508">
    <property type="term" value="P:proteolysis"/>
    <property type="evidence" value="ECO:0007669"/>
    <property type="project" value="InterPro"/>
</dbReference>